<dbReference type="GO" id="GO:0009330">
    <property type="term" value="C:DNA topoisomerase type II (double strand cut, ATP-hydrolyzing) complex"/>
    <property type="evidence" value="ECO:0007669"/>
    <property type="project" value="TreeGrafter"/>
</dbReference>
<dbReference type="OrthoDB" id="9806486at2"/>
<keyword evidence="4 9" id="KW-0067">ATP-binding</keyword>
<comment type="subunit">
    <text evidence="9">Heterotetramer, composed of two GyrA and two GyrB chains. In the heterotetramer, GyrA contains the active site tyrosine that forms a transient covalent intermediate with DNA, while GyrB binds cofactors and catalyzes ATP hydrolysis.</text>
</comment>
<evidence type="ECO:0000256" key="1">
    <source>
        <dbReference type="ARBA" id="ARBA00000185"/>
    </source>
</evidence>
<dbReference type="Gene3D" id="3.90.199.10">
    <property type="entry name" value="Topoisomerase II, domain 5"/>
    <property type="match status" value="1"/>
</dbReference>
<keyword evidence="3 9" id="KW-0547">Nucleotide-binding</keyword>
<dbReference type="PROSITE" id="PS52040">
    <property type="entry name" value="TOPO_IIA"/>
    <property type="match status" value="1"/>
</dbReference>
<dbReference type="GO" id="GO:0006265">
    <property type="term" value="P:DNA topological change"/>
    <property type="evidence" value="ECO:0007669"/>
    <property type="project" value="UniProtKB-UniRule"/>
</dbReference>
<dbReference type="FunFam" id="2.120.10.90:FF:000005">
    <property type="entry name" value="DNA topoisomerase 4 subunit A"/>
    <property type="match status" value="1"/>
</dbReference>
<dbReference type="FunFam" id="3.30.1360.40:FF:000002">
    <property type="entry name" value="DNA gyrase subunit A"/>
    <property type="match status" value="1"/>
</dbReference>
<dbReference type="AlphaFoldDB" id="A0A540VAW1"/>
<dbReference type="InterPro" id="IPR006691">
    <property type="entry name" value="GyrA/parC_rep"/>
</dbReference>
<feature type="short sequence motif" description="GyrA-box" evidence="9">
    <location>
        <begin position="569"/>
        <end position="575"/>
    </location>
</feature>
<proteinExistence type="inferred from homology"/>
<dbReference type="FunCoup" id="A0A540VAW1">
    <property type="interactions" value="454"/>
</dbReference>
<comment type="catalytic activity">
    <reaction evidence="1 9 10">
        <text>ATP-dependent breakage, passage and rejoining of double-stranded DNA.</text>
        <dbReference type="EC" id="5.6.2.2"/>
    </reaction>
</comment>
<evidence type="ECO:0000256" key="11">
    <source>
        <dbReference type="SAM" id="Coils"/>
    </source>
</evidence>
<keyword evidence="7 9" id="KW-0413">Isomerase</keyword>
<comment type="miscellaneous">
    <text evidence="9">Few gyrases are as efficient as E.coli at forming negative supercoils. Not all organisms have 2 type II topoisomerases; in organisms with a single type II topoisomerase this enzyme also has to decatenate newly replicated chromosomes.</text>
</comment>
<keyword evidence="6 9" id="KW-0238">DNA-binding</keyword>
<dbReference type="CDD" id="cd00187">
    <property type="entry name" value="TOP4c"/>
    <property type="match status" value="1"/>
</dbReference>
<name>A0A540VAW1_9CHLR</name>
<dbReference type="InterPro" id="IPR013760">
    <property type="entry name" value="Topo_IIA-like_dom_sf"/>
</dbReference>
<dbReference type="GO" id="GO:0005524">
    <property type="term" value="F:ATP binding"/>
    <property type="evidence" value="ECO:0007669"/>
    <property type="project" value="UniProtKB-UniRule"/>
</dbReference>
<reference evidence="14 15" key="1">
    <citation type="submission" date="2019-06" db="EMBL/GenBank/DDBJ databases">
        <title>Genome sequence of Litorilinea aerophila BAA-2444.</title>
        <authorList>
            <person name="Maclea K.S."/>
            <person name="Maurais E.G."/>
            <person name="Iannazzi L.C."/>
        </authorList>
    </citation>
    <scope>NUCLEOTIDE SEQUENCE [LARGE SCALE GENOMIC DNA]</scope>
    <source>
        <strain evidence="14 15">ATCC BAA-2444</strain>
    </source>
</reference>
<dbReference type="Pfam" id="PF00521">
    <property type="entry name" value="DNA_topoisoIV"/>
    <property type="match status" value="1"/>
</dbReference>
<dbReference type="GO" id="GO:0006261">
    <property type="term" value="P:DNA-templated DNA replication"/>
    <property type="evidence" value="ECO:0007669"/>
    <property type="project" value="UniProtKB-UniRule"/>
</dbReference>
<dbReference type="SMART" id="SM00434">
    <property type="entry name" value="TOP4c"/>
    <property type="match status" value="1"/>
</dbReference>
<dbReference type="GO" id="GO:0003677">
    <property type="term" value="F:DNA binding"/>
    <property type="evidence" value="ECO:0007669"/>
    <property type="project" value="UniProtKB-UniRule"/>
</dbReference>
<comment type="subunit">
    <text evidence="8">Heterotetramer composed of ParC and ParE.</text>
</comment>
<protein>
    <recommendedName>
        <fullName evidence="9">DNA gyrase subunit A</fullName>
        <ecNumber evidence="9">5.6.2.2</ecNumber>
    </recommendedName>
</protein>
<dbReference type="Proteomes" id="UP000317371">
    <property type="component" value="Unassembled WGS sequence"/>
</dbReference>
<dbReference type="FunFam" id="1.10.268.10:FF:000001">
    <property type="entry name" value="DNA gyrase subunit A"/>
    <property type="match status" value="1"/>
</dbReference>
<dbReference type="PANTHER" id="PTHR43493">
    <property type="entry name" value="DNA GYRASE/TOPOISOMERASE SUBUNIT A"/>
    <property type="match status" value="1"/>
</dbReference>
<dbReference type="Gene3D" id="1.10.268.10">
    <property type="entry name" value="Topoisomerase, domain 3"/>
    <property type="match status" value="1"/>
</dbReference>
<dbReference type="Gene3D" id="2.120.10.90">
    <property type="entry name" value="DNA gyrase/topoisomerase IV, subunit A, C-terminal"/>
    <property type="match status" value="1"/>
</dbReference>
<keyword evidence="5 9" id="KW-0799">Topoisomerase</keyword>
<dbReference type="GO" id="GO:0034335">
    <property type="term" value="F:DNA negative supercoiling activity"/>
    <property type="evidence" value="ECO:0007669"/>
    <property type="project" value="UniProtKB-ARBA"/>
</dbReference>
<feature type="compositionally biased region" description="Acidic residues" evidence="12">
    <location>
        <begin position="863"/>
        <end position="877"/>
    </location>
</feature>
<evidence type="ECO:0000313" key="15">
    <source>
        <dbReference type="Proteomes" id="UP000317371"/>
    </source>
</evidence>
<feature type="domain" description="Topo IIA-type catalytic" evidence="13">
    <location>
        <begin position="73"/>
        <end position="542"/>
    </location>
</feature>
<evidence type="ECO:0000256" key="6">
    <source>
        <dbReference type="ARBA" id="ARBA00023125"/>
    </source>
</evidence>
<dbReference type="HAMAP" id="MF_01897">
    <property type="entry name" value="GyrA"/>
    <property type="match status" value="1"/>
</dbReference>
<evidence type="ECO:0000256" key="4">
    <source>
        <dbReference type="ARBA" id="ARBA00022840"/>
    </source>
</evidence>
<dbReference type="InterPro" id="IPR013758">
    <property type="entry name" value="Topo_IIA_A/C_ab"/>
</dbReference>
<evidence type="ECO:0000313" key="14">
    <source>
        <dbReference type="EMBL" id="TQE93872.1"/>
    </source>
</evidence>
<evidence type="ECO:0000256" key="5">
    <source>
        <dbReference type="ARBA" id="ARBA00023029"/>
    </source>
</evidence>
<comment type="caution">
    <text evidence="14">The sequence shown here is derived from an EMBL/GenBank/DDBJ whole genome shotgun (WGS) entry which is preliminary data.</text>
</comment>
<dbReference type="NCBIfam" id="NF004043">
    <property type="entry name" value="PRK05560.1"/>
    <property type="match status" value="1"/>
</dbReference>
<feature type="coiled-coil region" evidence="11">
    <location>
        <begin position="472"/>
        <end position="499"/>
    </location>
</feature>
<evidence type="ECO:0000256" key="7">
    <source>
        <dbReference type="ARBA" id="ARBA00023235"/>
    </source>
</evidence>
<keyword evidence="15" id="KW-1185">Reference proteome</keyword>
<evidence type="ECO:0000256" key="12">
    <source>
        <dbReference type="SAM" id="MobiDB-lite"/>
    </source>
</evidence>
<dbReference type="Gene3D" id="3.30.1360.40">
    <property type="match status" value="1"/>
</dbReference>
<dbReference type="InterPro" id="IPR035516">
    <property type="entry name" value="Gyrase/topoIV_suA_C"/>
</dbReference>
<dbReference type="NCBIfam" id="TIGR01063">
    <property type="entry name" value="gyrA"/>
    <property type="match status" value="1"/>
</dbReference>
<organism evidence="14 15">
    <name type="scientific">Litorilinea aerophila</name>
    <dbReference type="NCBI Taxonomy" id="1204385"/>
    <lineage>
        <taxon>Bacteria</taxon>
        <taxon>Bacillati</taxon>
        <taxon>Chloroflexota</taxon>
        <taxon>Caldilineae</taxon>
        <taxon>Caldilineales</taxon>
        <taxon>Caldilineaceae</taxon>
        <taxon>Litorilinea</taxon>
    </lineage>
</organism>
<dbReference type="InParanoid" id="A0A540VAW1"/>
<dbReference type="EMBL" id="VIGC01000031">
    <property type="protein sequence ID" value="TQE93872.1"/>
    <property type="molecule type" value="Genomic_DNA"/>
</dbReference>
<comment type="subcellular location">
    <subcellularLocation>
        <location evidence="9">Cytoplasm</location>
    </subcellularLocation>
</comment>
<evidence type="ECO:0000256" key="9">
    <source>
        <dbReference type="HAMAP-Rule" id="MF_01897"/>
    </source>
</evidence>
<sequence length="901" mass="100264">MGFDFIGQLFGVNGMAEYLDSQNGDEASSNGAVNGEISSNGAGIGHVRHISIEEEMRASYLDYAMSVIVARALPDARDGLKPVHRRILYAMHDMGLQPNAAYKKSARIVGEVLGKYHPHGDGAVYDAMARMAQDFSLRYPLVDGQGNFGSVDGDSPAAMRYTEARLAPIAETMLRDIDLDTVDWMSNFDDSLQEPQVLPAMLPNLLVNGTSGIAVGMATNIPPHNLREIADAVAYLIDHWERRDEIGLDELMQFVKGPDFPTGGIILGTEGIKQAYGTGRGRILLRAKTQIEETSSGRFRIIVTEIPYQVNKSVLIERIAELVRNGVLDQISDLRDESDRTGMRIVIELKRGVAPKKVRNRLFKHTQLQTTFGVNNLALVRGEPVTLSLRKALLVYIEHRVDVLTRRTQYQLGKARERAHILEGLRIALQFLDEVIQTIRSSDSAEAARTALMERFGLTEVQAQAILDMQLRRLAALERQKIEEEYQEIMARIAYLEDLLANPPKIRALVRDDIMELREKFGDERRTLISATASGDFSDEDLITQDNVLISYSAGAYIKRMPANVFRAQGRGGRGVRGMATRQEDEVINLFFARTLDHILFFTDKGRVYSSRVYELPEGNRTSRGAHIANVLNLQPEERVTTMLVVPDFEQAEYVTLITRRGRIKRMDLNVFSNVRPSGLIAMSLEPGDSLDWARLTNGNEEFIVVTRRGKALRFHEESVRTMGRTAAGVMAIRLMDDDEVVSLDVARPGYELLVLHERGWGKRVPLSEYSVKGRYTQGYWTTDHRRLAETGPIVAARVVHEKDQITVITSQGIILRTAVAGISRMGRTARGVRVVNLQEEDTVAALAVLTYEDLNRNVADESPSDEDEEYLAEAEGAEAAHDGDLAAAPAATPAPPVEDA</sequence>
<accession>A0A540VAW1</accession>
<dbReference type="InterPro" id="IPR013757">
    <property type="entry name" value="Topo_IIA_A_a_sf"/>
</dbReference>
<dbReference type="EC" id="5.6.2.2" evidence="9"/>
<dbReference type="InterPro" id="IPR050220">
    <property type="entry name" value="Type_II_DNA_Topoisomerases"/>
</dbReference>
<dbReference type="SUPFAM" id="SSF56719">
    <property type="entry name" value="Type II DNA topoisomerase"/>
    <property type="match status" value="1"/>
</dbReference>
<dbReference type="SUPFAM" id="SSF101904">
    <property type="entry name" value="GyrA/ParC C-terminal domain-like"/>
    <property type="match status" value="1"/>
</dbReference>
<dbReference type="GO" id="GO:0005737">
    <property type="term" value="C:cytoplasm"/>
    <property type="evidence" value="ECO:0007669"/>
    <property type="project" value="UniProtKB-SubCell"/>
</dbReference>
<dbReference type="InterPro" id="IPR002205">
    <property type="entry name" value="Topo_IIA_dom_A"/>
</dbReference>
<evidence type="ECO:0000256" key="10">
    <source>
        <dbReference type="PROSITE-ProRule" id="PRU01384"/>
    </source>
</evidence>
<evidence type="ECO:0000256" key="8">
    <source>
        <dbReference type="ARBA" id="ARBA00063644"/>
    </source>
</evidence>
<keyword evidence="9" id="KW-0963">Cytoplasm</keyword>
<dbReference type="FunFam" id="3.90.199.10:FF:000001">
    <property type="entry name" value="DNA gyrase subunit A"/>
    <property type="match status" value="1"/>
</dbReference>
<comment type="similarity">
    <text evidence="2 9">Belongs to the type II topoisomerase GyrA/ParC subunit family.</text>
</comment>
<dbReference type="NCBIfam" id="NF004044">
    <property type="entry name" value="PRK05561.1"/>
    <property type="match status" value="1"/>
</dbReference>
<dbReference type="PANTHER" id="PTHR43493:SF5">
    <property type="entry name" value="DNA GYRASE SUBUNIT A, CHLOROPLASTIC_MITOCHONDRIAL"/>
    <property type="match status" value="1"/>
</dbReference>
<evidence type="ECO:0000256" key="3">
    <source>
        <dbReference type="ARBA" id="ARBA00022741"/>
    </source>
</evidence>
<evidence type="ECO:0000259" key="13">
    <source>
        <dbReference type="PROSITE" id="PS52040"/>
    </source>
</evidence>
<feature type="active site" description="O-(5'-phospho-DNA)-tyrosine intermediate" evidence="9 10">
    <location>
        <position position="161"/>
    </location>
</feature>
<evidence type="ECO:0000256" key="2">
    <source>
        <dbReference type="ARBA" id="ARBA00008263"/>
    </source>
</evidence>
<gene>
    <name evidence="9 14" type="primary">gyrA</name>
    <name evidence="14" type="ORF">FKZ61_19255</name>
</gene>
<dbReference type="GO" id="GO:0005694">
    <property type="term" value="C:chromosome"/>
    <property type="evidence" value="ECO:0007669"/>
    <property type="project" value="InterPro"/>
</dbReference>
<dbReference type="Pfam" id="PF03989">
    <property type="entry name" value="DNA_gyraseA_C"/>
    <property type="match status" value="6"/>
</dbReference>
<keyword evidence="11" id="KW-0175">Coiled coil</keyword>
<feature type="region of interest" description="Disordered" evidence="12">
    <location>
        <begin position="858"/>
        <end position="901"/>
    </location>
</feature>
<dbReference type="InterPro" id="IPR005743">
    <property type="entry name" value="GyrA"/>
</dbReference>
<comment type="function">
    <text evidence="9">A type II topoisomerase that negatively supercoils closed circular double-stranded (ds) DNA in an ATP-dependent manner to modulate DNA topology and maintain chromosomes in an underwound state. Negative supercoiling favors strand separation, and DNA replication, transcription, recombination and repair, all of which involve strand separation. Also able to catalyze the interconversion of other topological isomers of dsDNA rings, including catenanes and knotted rings. Type II topoisomerases break and join 2 DNA strands simultaneously in an ATP-dependent manner.</text>
</comment>